<dbReference type="EMBL" id="JBHTCC010000001">
    <property type="protein sequence ID" value="MFC7298333.1"/>
    <property type="molecule type" value="Genomic_DNA"/>
</dbReference>
<comment type="similarity">
    <text evidence="1 2">Belongs to the ArsC family.</text>
</comment>
<dbReference type="PANTHER" id="PTHR30041:SF4">
    <property type="entry name" value="ARSENATE REDUCTASE"/>
    <property type="match status" value="1"/>
</dbReference>
<protein>
    <submittedName>
        <fullName evidence="3">ArsC/Spx/MgsR family protein</fullName>
    </submittedName>
</protein>
<keyword evidence="4" id="KW-1185">Reference proteome</keyword>
<dbReference type="Proteomes" id="UP001596379">
    <property type="component" value="Unassembled WGS sequence"/>
</dbReference>
<comment type="caution">
    <text evidence="3">The sequence shown here is derived from an EMBL/GenBank/DDBJ whole genome shotgun (WGS) entry which is preliminary data.</text>
</comment>
<dbReference type="InterPro" id="IPR006660">
    <property type="entry name" value="Arsenate_reductase-like"/>
</dbReference>
<dbReference type="PANTHER" id="PTHR30041">
    <property type="entry name" value="ARSENATE REDUCTASE"/>
    <property type="match status" value="1"/>
</dbReference>
<organism evidence="3 4">
    <name type="scientific">Herminiimonas aquatilis</name>
    <dbReference type="NCBI Taxonomy" id="345342"/>
    <lineage>
        <taxon>Bacteria</taxon>
        <taxon>Pseudomonadati</taxon>
        <taxon>Pseudomonadota</taxon>
        <taxon>Betaproteobacteria</taxon>
        <taxon>Burkholderiales</taxon>
        <taxon>Oxalobacteraceae</taxon>
        <taxon>Herminiimonas</taxon>
    </lineage>
</organism>
<evidence type="ECO:0000313" key="4">
    <source>
        <dbReference type="Proteomes" id="UP001596379"/>
    </source>
</evidence>
<gene>
    <name evidence="3" type="ORF">ACFQO0_07775</name>
</gene>
<evidence type="ECO:0000256" key="1">
    <source>
        <dbReference type="ARBA" id="ARBA00007198"/>
    </source>
</evidence>
<accession>A0ABW2J5F1</accession>
<dbReference type="Gene3D" id="3.40.30.10">
    <property type="entry name" value="Glutaredoxin"/>
    <property type="match status" value="1"/>
</dbReference>
<dbReference type="InterPro" id="IPR036249">
    <property type="entry name" value="Thioredoxin-like_sf"/>
</dbReference>
<dbReference type="PROSITE" id="PS51353">
    <property type="entry name" value="ARSC"/>
    <property type="match status" value="1"/>
</dbReference>
<name>A0ABW2J5F1_9BURK</name>
<dbReference type="RefSeq" id="WP_382233446.1">
    <property type="nucleotide sequence ID" value="NZ_JBHTCC010000001.1"/>
</dbReference>
<evidence type="ECO:0000256" key="2">
    <source>
        <dbReference type="PROSITE-ProRule" id="PRU01282"/>
    </source>
</evidence>
<evidence type="ECO:0000313" key="3">
    <source>
        <dbReference type="EMBL" id="MFC7298333.1"/>
    </source>
</evidence>
<reference evidence="4" key="1">
    <citation type="journal article" date="2019" name="Int. J. Syst. Evol. Microbiol.">
        <title>The Global Catalogue of Microorganisms (GCM) 10K type strain sequencing project: providing services to taxonomists for standard genome sequencing and annotation.</title>
        <authorList>
            <consortium name="The Broad Institute Genomics Platform"/>
            <consortium name="The Broad Institute Genome Sequencing Center for Infectious Disease"/>
            <person name="Wu L."/>
            <person name="Ma J."/>
        </authorList>
    </citation>
    <scope>NUCLEOTIDE SEQUENCE [LARGE SCALE GENOMIC DNA]</scope>
    <source>
        <strain evidence="4">CCUG 36956</strain>
    </source>
</reference>
<dbReference type="Pfam" id="PF03960">
    <property type="entry name" value="ArsC"/>
    <property type="match status" value="1"/>
</dbReference>
<proteinExistence type="inferred from homology"/>
<dbReference type="SUPFAM" id="SSF52833">
    <property type="entry name" value="Thioredoxin-like"/>
    <property type="match status" value="1"/>
</dbReference>
<sequence>MLIIYHNPSCSKSRSALELAQQFSALHHIELTVIDYQKSPLTLAQLTELHQVLQSEQTVSVQAMLRDNEELFATLALQDADDAALLAALAAHPQLLQRPILRFNQRAVIARPVELANNILQLK</sequence>